<dbReference type="PANTHER" id="PTHR30137:SF8">
    <property type="entry name" value="BLR5498 PROTEIN"/>
    <property type="match status" value="1"/>
</dbReference>
<reference evidence="4" key="1">
    <citation type="submission" date="2019-03" db="EMBL/GenBank/DDBJ databases">
        <title>Lake Tanganyika Metagenome-Assembled Genomes (MAGs).</title>
        <authorList>
            <person name="Tran P."/>
        </authorList>
    </citation>
    <scope>NUCLEOTIDE SEQUENCE</scope>
    <source>
        <strain evidence="4">K_DeepCast_65m_m2_066</strain>
    </source>
</reference>
<dbReference type="GO" id="GO:0016705">
    <property type="term" value="F:oxidoreductase activity, acting on paired donors, with incorporation or reduction of molecular oxygen"/>
    <property type="evidence" value="ECO:0007669"/>
    <property type="project" value="InterPro"/>
</dbReference>
<dbReference type="PANTHER" id="PTHR30137">
    <property type="entry name" value="LUCIFERASE-LIKE MONOOXYGENASE"/>
    <property type="match status" value="1"/>
</dbReference>
<evidence type="ECO:0000256" key="1">
    <source>
        <dbReference type="ARBA" id="ARBA00023002"/>
    </source>
</evidence>
<dbReference type="InterPro" id="IPR011251">
    <property type="entry name" value="Luciferase-like_dom"/>
</dbReference>
<feature type="domain" description="Luciferase-like" evidence="3">
    <location>
        <begin position="1"/>
        <end position="186"/>
    </location>
</feature>
<dbReference type="InterPro" id="IPR050766">
    <property type="entry name" value="Bact_Lucif_Oxidored"/>
</dbReference>
<accession>A0A937W7K8</accession>
<organism evidence="4 5">
    <name type="scientific">Tectimicrobiota bacterium</name>
    <dbReference type="NCBI Taxonomy" id="2528274"/>
    <lineage>
        <taxon>Bacteria</taxon>
        <taxon>Pseudomonadati</taxon>
        <taxon>Nitrospinota/Tectimicrobiota group</taxon>
        <taxon>Candidatus Tectimicrobiota</taxon>
    </lineage>
</organism>
<evidence type="ECO:0000256" key="2">
    <source>
        <dbReference type="ARBA" id="ARBA00023033"/>
    </source>
</evidence>
<comment type="caution">
    <text evidence="4">The sequence shown here is derived from an EMBL/GenBank/DDBJ whole genome shotgun (WGS) entry which is preliminary data.</text>
</comment>
<dbReference type="GO" id="GO:0005829">
    <property type="term" value="C:cytosol"/>
    <property type="evidence" value="ECO:0007669"/>
    <property type="project" value="TreeGrafter"/>
</dbReference>
<dbReference type="GO" id="GO:0004497">
    <property type="term" value="F:monooxygenase activity"/>
    <property type="evidence" value="ECO:0007669"/>
    <property type="project" value="UniProtKB-KW"/>
</dbReference>
<evidence type="ECO:0000313" key="4">
    <source>
        <dbReference type="EMBL" id="MBM3226537.1"/>
    </source>
</evidence>
<name>A0A937W7K8_UNCTE</name>
<gene>
    <name evidence="4" type="ORF">FJZ47_22465</name>
</gene>
<dbReference type="Proteomes" id="UP000712673">
    <property type="component" value="Unassembled WGS sequence"/>
</dbReference>
<proteinExistence type="predicted"/>
<evidence type="ECO:0000313" key="5">
    <source>
        <dbReference type="Proteomes" id="UP000712673"/>
    </source>
</evidence>
<dbReference type="InterPro" id="IPR036661">
    <property type="entry name" value="Luciferase-like_sf"/>
</dbReference>
<dbReference type="EMBL" id="VGLS01000946">
    <property type="protein sequence ID" value="MBM3226537.1"/>
    <property type="molecule type" value="Genomic_DNA"/>
</dbReference>
<sequence length="187" mass="20997">MKFSNFLFPQSTLPEHDGQVIDETLAEARLCDALGMDALWLAEHHFDGNCAYVAPISFAAALAVATQRIDIGFAVAQMSLHHPIRMAEQLALIDHLSKGRLLVGLGRGTAYNIYEYLGFGIPHTEAHERLHEAEEIMRKAWSTAPCEHRGKYWNIWLPALRPRPYTQPHPRLIHACSGEASMLEMAQ</sequence>
<keyword evidence="2" id="KW-0503">Monooxygenase</keyword>
<dbReference type="Pfam" id="PF00296">
    <property type="entry name" value="Bac_luciferase"/>
    <property type="match status" value="1"/>
</dbReference>
<keyword evidence="1" id="KW-0560">Oxidoreductase</keyword>
<feature type="non-terminal residue" evidence="4">
    <location>
        <position position="187"/>
    </location>
</feature>
<dbReference type="AlphaFoldDB" id="A0A937W7K8"/>
<dbReference type="Gene3D" id="3.20.20.30">
    <property type="entry name" value="Luciferase-like domain"/>
    <property type="match status" value="1"/>
</dbReference>
<dbReference type="SUPFAM" id="SSF51679">
    <property type="entry name" value="Bacterial luciferase-like"/>
    <property type="match status" value="1"/>
</dbReference>
<protein>
    <submittedName>
        <fullName evidence="4">LLM class flavin-dependent oxidoreductase</fullName>
    </submittedName>
</protein>
<evidence type="ECO:0000259" key="3">
    <source>
        <dbReference type="Pfam" id="PF00296"/>
    </source>
</evidence>